<dbReference type="InterPro" id="IPR025997">
    <property type="entry name" value="SBP_2_dom"/>
</dbReference>
<dbReference type="OrthoDB" id="7833812at2"/>
<dbReference type="Gene3D" id="3.40.50.2300">
    <property type="match status" value="2"/>
</dbReference>
<proteinExistence type="predicted"/>
<evidence type="ECO:0000259" key="4">
    <source>
        <dbReference type="Pfam" id="PF13407"/>
    </source>
</evidence>
<dbReference type="Pfam" id="PF13407">
    <property type="entry name" value="Peripla_BP_4"/>
    <property type="match status" value="1"/>
</dbReference>
<dbReference type="PANTHER" id="PTHR30036">
    <property type="entry name" value="D-XYLOSE-BINDING PERIPLASMIC PROTEIN"/>
    <property type="match status" value="1"/>
</dbReference>
<dbReference type="RefSeq" id="WP_113674910.1">
    <property type="nucleotide sequence ID" value="NZ_CP058561.1"/>
</dbReference>
<protein>
    <submittedName>
        <fullName evidence="5">Arabinose ABC transporter substrate-binding protein</fullName>
    </submittedName>
</protein>
<dbReference type="EMBL" id="CP058561">
    <property type="protein sequence ID" value="QUH31751.1"/>
    <property type="molecule type" value="Genomic_DNA"/>
</dbReference>
<dbReference type="Proteomes" id="UP000677305">
    <property type="component" value="Chromosome"/>
</dbReference>
<dbReference type="GO" id="GO:0030288">
    <property type="term" value="C:outer membrane-bounded periplasmic space"/>
    <property type="evidence" value="ECO:0007669"/>
    <property type="project" value="TreeGrafter"/>
</dbReference>
<dbReference type="InterPro" id="IPR026266">
    <property type="entry name" value="AraF"/>
</dbReference>
<dbReference type="AlphaFoldDB" id="A0A8J8SEP2"/>
<dbReference type="SUPFAM" id="SSF53822">
    <property type="entry name" value="Periplasmic binding protein-like I"/>
    <property type="match status" value="1"/>
</dbReference>
<dbReference type="InterPro" id="IPR050555">
    <property type="entry name" value="Bact_Solute-Bind_Prot2"/>
</dbReference>
<evidence type="ECO:0000313" key="6">
    <source>
        <dbReference type="Proteomes" id="UP000677305"/>
    </source>
</evidence>
<dbReference type="GO" id="GO:0030246">
    <property type="term" value="F:carbohydrate binding"/>
    <property type="evidence" value="ECO:0007669"/>
    <property type="project" value="TreeGrafter"/>
</dbReference>
<dbReference type="PROSITE" id="PS51257">
    <property type="entry name" value="PROKAR_LIPOPROTEIN"/>
    <property type="match status" value="1"/>
</dbReference>
<keyword evidence="6" id="KW-1185">Reference proteome</keyword>
<dbReference type="InterPro" id="IPR028082">
    <property type="entry name" value="Peripla_BP_I"/>
</dbReference>
<feature type="region of interest" description="Disordered" evidence="3">
    <location>
        <begin position="25"/>
        <end position="50"/>
    </location>
</feature>
<gene>
    <name evidence="5" type="ORF">HYG85_23585</name>
</gene>
<evidence type="ECO:0000256" key="1">
    <source>
        <dbReference type="ARBA" id="ARBA00004196"/>
    </source>
</evidence>
<evidence type="ECO:0000256" key="3">
    <source>
        <dbReference type="SAM" id="MobiDB-lite"/>
    </source>
</evidence>
<sequence>MKKILSLLIATTLMISLFVGCSKDEKNDTKKDDNKPVAEKNDDKKEADKKDDKDDKIVIAGIYKAGDQVWFIDEGAAAEEMCKKMGVDEFIYIDAKMNPETYLQAIDNVIAQEVDGVLTCIPDQQLSQVTVNKLKEAGIPVIAADDALQDEDGNKLAPWVGISAYNIGAANGEWMAKYAIDNGLDKDEEAGLLLLTMDTVSSCVPRTEGEYDKFTENISDFPEDKIYRADYNGETDKGFAAASSVITANPQIKKWMVMAANDEGAVGGVRALEQAGLDKDSCVIGLGAYLAKGEFKKEYSAMKAATYFSAQAVGGDSAKFLIDHIKNGTEIPMEHAVDAIIVTKDNYKEVMGKYAE</sequence>
<organism evidence="5 6">
    <name type="scientific">Vallitalea guaymasensis</name>
    <dbReference type="NCBI Taxonomy" id="1185412"/>
    <lineage>
        <taxon>Bacteria</taxon>
        <taxon>Bacillati</taxon>
        <taxon>Bacillota</taxon>
        <taxon>Clostridia</taxon>
        <taxon>Lachnospirales</taxon>
        <taxon>Vallitaleaceae</taxon>
        <taxon>Vallitalea</taxon>
    </lineage>
</organism>
<accession>A0A8J8SEP2</accession>
<name>A0A8J8SEP2_9FIRM</name>
<dbReference type="GO" id="GO:0042882">
    <property type="term" value="P:L-arabinose transmembrane transport"/>
    <property type="evidence" value="ECO:0007669"/>
    <property type="project" value="InterPro"/>
</dbReference>
<reference evidence="5 6" key="1">
    <citation type="submission" date="2020-07" db="EMBL/GenBank/DDBJ databases">
        <title>Vallitalea guaymasensis genome.</title>
        <authorList>
            <person name="Postec A."/>
        </authorList>
    </citation>
    <scope>NUCLEOTIDE SEQUENCE [LARGE SCALE GENOMIC DNA]</scope>
    <source>
        <strain evidence="5 6">Ra1766G1</strain>
    </source>
</reference>
<dbReference type="KEGG" id="vgu:HYG85_23585"/>
<comment type="subcellular location">
    <subcellularLocation>
        <location evidence="1">Cell envelope</location>
    </subcellularLocation>
</comment>
<feature type="site" description="The binding site for the sugar molecule has not yet been established, but C-87 may be involved" evidence="2">
    <location>
        <position position="120"/>
    </location>
</feature>
<evidence type="ECO:0000256" key="2">
    <source>
        <dbReference type="PIRSR" id="PIRSR002816-1"/>
    </source>
</evidence>
<feature type="domain" description="Periplasmic binding protein" evidence="4">
    <location>
        <begin position="64"/>
        <end position="326"/>
    </location>
</feature>
<dbReference type="CDD" id="cd01540">
    <property type="entry name" value="PBP1_arabinose_binding"/>
    <property type="match status" value="1"/>
</dbReference>
<evidence type="ECO:0000313" key="5">
    <source>
        <dbReference type="EMBL" id="QUH31751.1"/>
    </source>
</evidence>
<dbReference type="PIRSF" id="PIRSF002816">
    <property type="entry name" value="AraF"/>
    <property type="match status" value="1"/>
</dbReference>